<protein>
    <recommendedName>
        <fullName evidence="2">Zinc knuckle CX2CX4HX4C domain-containing protein</fullName>
    </recommendedName>
</protein>
<evidence type="ECO:0000256" key="1">
    <source>
        <dbReference type="SAM" id="SignalP"/>
    </source>
</evidence>
<reference evidence="4" key="1">
    <citation type="journal article" date="2012" name="Nat. Biotechnol.">
        <title>Reference genome sequence of the model plant Setaria.</title>
        <authorList>
            <person name="Bennetzen J.L."/>
            <person name="Schmutz J."/>
            <person name="Wang H."/>
            <person name="Percifield R."/>
            <person name="Hawkins J."/>
            <person name="Pontaroli A.C."/>
            <person name="Estep M."/>
            <person name="Feng L."/>
            <person name="Vaughn J.N."/>
            <person name="Grimwood J."/>
            <person name="Jenkins J."/>
            <person name="Barry K."/>
            <person name="Lindquist E."/>
            <person name="Hellsten U."/>
            <person name="Deshpande S."/>
            <person name="Wang X."/>
            <person name="Wu X."/>
            <person name="Mitros T."/>
            <person name="Triplett J."/>
            <person name="Yang X."/>
            <person name="Ye C.Y."/>
            <person name="Mauro-Herrera M."/>
            <person name="Wang L."/>
            <person name="Li P."/>
            <person name="Sharma M."/>
            <person name="Sharma R."/>
            <person name="Ronald P.C."/>
            <person name="Panaud O."/>
            <person name="Kellogg E.A."/>
            <person name="Brutnell T.P."/>
            <person name="Doust A.N."/>
            <person name="Tuskan G.A."/>
            <person name="Rokhsar D."/>
            <person name="Devos K.M."/>
        </authorList>
    </citation>
    <scope>NUCLEOTIDE SEQUENCE [LARGE SCALE GENOMIC DNA]</scope>
    <source>
        <strain evidence="4">cv. Yugu1</strain>
    </source>
</reference>
<keyword evidence="4" id="KW-1185">Reference proteome</keyword>
<dbReference type="Gramene" id="KQK96888">
    <property type="protein sequence ID" value="KQK96888"/>
    <property type="gene ID" value="SETIT_011775mg"/>
</dbReference>
<dbReference type="InterPro" id="IPR040256">
    <property type="entry name" value="At4g02000-like"/>
</dbReference>
<feature type="domain" description="Zinc knuckle CX2CX4HX4C" evidence="2">
    <location>
        <begin position="147"/>
        <end position="177"/>
    </location>
</feature>
<dbReference type="EMBL" id="AGNK02004303">
    <property type="status" value="NOT_ANNOTATED_CDS"/>
    <property type="molecule type" value="Genomic_DNA"/>
</dbReference>
<dbReference type="OMA" id="HVEDICD"/>
<accession>K3YC31</accession>
<dbReference type="eggNOG" id="KOG1075">
    <property type="taxonomic scope" value="Eukaryota"/>
</dbReference>
<dbReference type="PANTHER" id="PTHR31286:SF167">
    <property type="entry name" value="OS09G0268800 PROTEIN"/>
    <property type="match status" value="1"/>
</dbReference>
<dbReference type="PANTHER" id="PTHR31286">
    <property type="entry name" value="GLYCINE-RICH CELL WALL STRUCTURAL PROTEIN 1.8-LIKE"/>
    <property type="match status" value="1"/>
</dbReference>
<evidence type="ECO:0000313" key="3">
    <source>
        <dbReference type="EnsemblPlants" id="KQK96888"/>
    </source>
</evidence>
<dbReference type="Proteomes" id="UP000004995">
    <property type="component" value="Unassembled WGS sequence"/>
</dbReference>
<feature type="chain" id="PRO_5010126651" description="Zinc knuckle CX2CX4HX4C domain-containing protein" evidence="1">
    <location>
        <begin position="17"/>
        <end position="240"/>
    </location>
</feature>
<sequence length="240" mass="27224">RFLAVGFLLSTLLVNSRNLFDHMKKVWKLCGEMDKSPVKAEVGKKFILEFLVEGDWKHIIMGGPWQYKGDAFLVEGITSGIDPSAALFTDVLMWKLAHDLGESLGTTMMIDSSARGPINNKFLRTRVQLPLFTALQKEIVLVDDITGEEFVVQVRYERLPNFCLFCGYIRHVEDICDLPAGERKINFSLDLHVHPVHFDDPRCWNLPDCMGQPHQSSSSMLWRAPKPTTLGLPDPLVKLK</sequence>
<evidence type="ECO:0000313" key="4">
    <source>
        <dbReference type="Proteomes" id="UP000004995"/>
    </source>
</evidence>
<dbReference type="HOGENOM" id="CLU_1158943_0_0_1"/>
<keyword evidence="1" id="KW-0732">Signal</keyword>
<name>K3YC31_SETIT</name>
<dbReference type="EnsemblPlants" id="KQK96888">
    <property type="protein sequence ID" value="KQK96888"/>
    <property type="gene ID" value="SETIT_011775mg"/>
</dbReference>
<dbReference type="AlphaFoldDB" id="K3YC31"/>
<dbReference type="InterPro" id="IPR025836">
    <property type="entry name" value="Zn_knuckle_CX2CX4HX4C"/>
</dbReference>
<dbReference type="STRING" id="4555.K3YC31"/>
<dbReference type="Pfam" id="PF14392">
    <property type="entry name" value="zf-CCHC_4"/>
    <property type="match status" value="1"/>
</dbReference>
<reference evidence="3" key="2">
    <citation type="submission" date="2018-08" db="UniProtKB">
        <authorList>
            <consortium name="EnsemblPlants"/>
        </authorList>
    </citation>
    <scope>IDENTIFICATION</scope>
    <source>
        <strain evidence="3">Yugu1</strain>
    </source>
</reference>
<feature type="signal peptide" evidence="1">
    <location>
        <begin position="1"/>
        <end position="16"/>
    </location>
</feature>
<proteinExistence type="predicted"/>
<dbReference type="InParanoid" id="K3YC31"/>
<evidence type="ECO:0000259" key="2">
    <source>
        <dbReference type="Pfam" id="PF14392"/>
    </source>
</evidence>
<organism evidence="3 4">
    <name type="scientific">Setaria italica</name>
    <name type="common">Foxtail millet</name>
    <name type="synonym">Panicum italicum</name>
    <dbReference type="NCBI Taxonomy" id="4555"/>
    <lineage>
        <taxon>Eukaryota</taxon>
        <taxon>Viridiplantae</taxon>
        <taxon>Streptophyta</taxon>
        <taxon>Embryophyta</taxon>
        <taxon>Tracheophyta</taxon>
        <taxon>Spermatophyta</taxon>
        <taxon>Magnoliopsida</taxon>
        <taxon>Liliopsida</taxon>
        <taxon>Poales</taxon>
        <taxon>Poaceae</taxon>
        <taxon>PACMAD clade</taxon>
        <taxon>Panicoideae</taxon>
        <taxon>Panicodae</taxon>
        <taxon>Paniceae</taxon>
        <taxon>Cenchrinae</taxon>
        <taxon>Setaria</taxon>
    </lineage>
</organism>